<comment type="catalytic activity">
    <reaction evidence="8">
        <text>ATP + H2O + cellular proteinSide 1 = ADP + phosphate + cellular proteinSide 2.</text>
        <dbReference type="EC" id="7.4.2.8"/>
    </reaction>
</comment>
<evidence type="ECO:0000256" key="7">
    <source>
        <dbReference type="ARBA" id="ARBA00024382"/>
    </source>
</evidence>
<dbReference type="SMART" id="SM00382">
    <property type="entry name" value="AAA"/>
    <property type="match status" value="1"/>
</dbReference>
<keyword evidence="2" id="KW-0813">Transport</keyword>
<dbReference type="GO" id="GO:0016887">
    <property type="term" value="F:ATP hydrolysis activity"/>
    <property type="evidence" value="ECO:0007669"/>
    <property type="project" value="TreeGrafter"/>
</dbReference>
<dbReference type="InterPro" id="IPR003593">
    <property type="entry name" value="AAA+_ATPase"/>
</dbReference>
<dbReference type="NCBIfam" id="TIGR02533">
    <property type="entry name" value="type_II_gspE"/>
    <property type="match status" value="1"/>
</dbReference>
<dbReference type="PANTHER" id="PTHR30258">
    <property type="entry name" value="TYPE II SECRETION SYSTEM PROTEIN GSPE-RELATED"/>
    <property type="match status" value="1"/>
</dbReference>
<keyword evidence="6" id="KW-1278">Translocase</keyword>
<dbReference type="GO" id="GO:0015627">
    <property type="term" value="C:type II protein secretion system complex"/>
    <property type="evidence" value="ECO:0007669"/>
    <property type="project" value="InterPro"/>
</dbReference>
<dbReference type="EMBL" id="LOED01000022">
    <property type="protein sequence ID" value="KXG76021.1"/>
    <property type="molecule type" value="Genomic_DNA"/>
</dbReference>
<dbReference type="EC" id="7.4.2.8" evidence="7"/>
<comment type="similarity">
    <text evidence="1">Belongs to the GSP E family.</text>
</comment>
<dbReference type="PANTHER" id="PTHR30258:SF1">
    <property type="entry name" value="PROTEIN TRANSPORT PROTEIN HOFB HOMOLOG"/>
    <property type="match status" value="1"/>
</dbReference>
<evidence type="ECO:0000256" key="1">
    <source>
        <dbReference type="ARBA" id="ARBA00006611"/>
    </source>
</evidence>
<evidence type="ECO:0000256" key="5">
    <source>
        <dbReference type="ARBA" id="ARBA00022927"/>
    </source>
</evidence>
<evidence type="ECO:0000256" key="6">
    <source>
        <dbReference type="ARBA" id="ARBA00022967"/>
    </source>
</evidence>
<dbReference type="Gene3D" id="3.40.50.300">
    <property type="entry name" value="P-loop containing nucleotide triphosphate hydrolases"/>
    <property type="match status" value="1"/>
</dbReference>
<evidence type="ECO:0000313" key="10">
    <source>
        <dbReference type="EMBL" id="KXG76021.1"/>
    </source>
</evidence>
<feature type="domain" description="Bacterial type II secretion system protein E" evidence="9">
    <location>
        <begin position="394"/>
        <end position="408"/>
    </location>
</feature>
<keyword evidence="5" id="KW-0653">Protein transport</keyword>
<reference evidence="10 11" key="1">
    <citation type="submission" date="2015-12" db="EMBL/GenBank/DDBJ databases">
        <title>Draft genome sequnece of Fervidicola ferrireducens strain Y170.</title>
        <authorList>
            <person name="Patel B.K."/>
        </authorList>
    </citation>
    <scope>NUCLEOTIDE SEQUENCE [LARGE SCALE GENOMIC DNA]</scope>
    <source>
        <strain evidence="10 11">Y170</strain>
    </source>
</reference>
<dbReference type="Gene3D" id="1.10.40.70">
    <property type="match status" value="1"/>
</dbReference>
<evidence type="ECO:0000256" key="4">
    <source>
        <dbReference type="ARBA" id="ARBA00022840"/>
    </source>
</evidence>
<evidence type="ECO:0000256" key="2">
    <source>
        <dbReference type="ARBA" id="ARBA00022448"/>
    </source>
</evidence>
<dbReference type="Proteomes" id="UP000070427">
    <property type="component" value="Unassembled WGS sequence"/>
</dbReference>
<sequence length="575" mass="64031">MAELPATKEGVYVDIRRRLGDLLVESGMITPEQLEKALNEQRRTGERLGKILTRLGYVREKDILEVLEFQLGIPKVVLEDYQLDPEVVRAIPEALARRYMAVPIRKDGNRLLVAMADPLNLNAIDDLRLASGMEIVPAIASEKEIESALERFFEPRIDEDAISALEEIKVDAAASWDTYDLDEPAAGGIDRAPAVQLVNQLITKAVRSKASDIHIEPQESHIAIRYRIDGLLREVLRLPPGVLNSLVSRIKIMAGMDIAEKRLPQDGRFQITLERRSVDLRVSTMPTVYGEKIVLRILDKANMLLDLDKLGFLPETLEQYESLIRSSYGMILITGPTGSGKTTTLYATLNALNTPEKNIITIEDPVEYLLPGINQVRVNPKAGLDFARGLRAILRQDPDIIMVGEIRDRETADIAVRAATTGHLVFSTLHTNDAAGAVTRLLDMGIEPFLVNSSLLGVVAQRLVRLVCPQCREPYEPKPGDIEYEFTDEERKIFYRGKGCRQCNYTGYQGRTAIHEILVMTDDIRHLVSQKVHVSKIREAAIAGGMVTLRDDGLSKAAKGLTTVQEVLRVTISGF</sequence>
<dbReference type="CDD" id="cd01129">
    <property type="entry name" value="PulE-GspE-like"/>
    <property type="match status" value="1"/>
</dbReference>
<dbReference type="PATRIC" id="fig|520764.3.peg.1821"/>
<dbReference type="GO" id="GO:0005886">
    <property type="term" value="C:plasma membrane"/>
    <property type="evidence" value="ECO:0007669"/>
    <property type="project" value="TreeGrafter"/>
</dbReference>
<dbReference type="FunFam" id="3.40.50.300:FF:000398">
    <property type="entry name" value="Type IV pilus assembly ATPase PilB"/>
    <property type="match status" value="1"/>
</dbReference>
<keyword evidence="4" id="KW-0067">ATP-binding</keyword>
<name>A0A140L646_9FIRM</name>
<evidence type="ECO:0000256" key="8">
    <source>
        <dbReference type="ARBA" id="ARBA00034006"/>
    </source>
</evidence>
<dbReference type="InterPro" id="IPR007831">
    <property type="entry name" value="T2SS_GspE_N"/>
</dbReference>
<accession>A0A140L646</accession>
<dbReference type="Gene3D" id="3.30.450.90">
    <property type="match status" value="1"/>
</dbReference>
<dbReference type="GO" id="GO:0015628">
    <property type="term" value="P:protein secretion by the type II secretion system"/>
    <property type="evidence" value="ECO:0007669"/>
    <property type="project" value="InterPro"/>
</dbReference>
<dbReference type="FunFam" id="3.30.450.90:FF:000001">
    <property type="entry name" value="Type II secretion system ATPase GspE"/>
    <property type="match status" value="1"/>
</dbReference>
<dbReference type="InParanoid" id="A0A140L646"/>
<dbReference type="GO" id="GO:0008564">
    <property type="term" value="F:protein-exporting ATPase activity"/>
    <property type="evidence" value="ECO:0007669"/>
    <property type="project" value="UniProtKB-EC"/>
</dbReference>
<dbReference type="AlphaFoldDB" id="A0A140L646"/>
<dbReference type="SUPFAM" id="SSF52540">
    <property type="entry name" value="P-loop containing nucleoside triphosphate hydrolases"/>
    <property type="match status" value="1"/>
</dbReference>
<organism evidence="10 11">
    <name type="scientific">Fervidicola ferrireducens</name>
    <dbReference type="NCBI Taxonomy" id="520764"/>
    <lineage>
        <taxon>Bacteria</taxon>
        <taxon>Bacillati</taxon>
        <taxon>Bacillota</taxon>
        <taxon>Clostridia</taxon>
        <taxon>Thermosediminibacterales</taxon>
        <taxon>Thermosediminibacteraceae</taxon>
        <taxon>Fervidicola</taxon>
    </lineage>
</organism>
<dbReference type="STRING" id="520764.AN618_16930"/>
<comment type="caution">
    <text evidence="10">The sequence shown here is derived from an EMBL/GenBank/DDBJ whole genome shotgun (WGS) entry which is preliminary data.</text>
</comment>
<proteinExistence type="inferred from homology"/>
<dbReference type="Pfam" id="PF05157">
    <property type="entry name" value="MshEN"/>
    <property type="match status" value="1"/>
</dbReference>
<dbReference type="PROSITE" id="PS00662">
    <property type="entry name" value="T2SP_E"/>
    <property type="match status" value="1"/>
</dbReference>
<evidence type="ECO:0000259" key="9">
    <source>
        <dbReference type="PROSITE" id="PS00662"/>
    </source>
</evidence>
<dbReference type="GO" id="GO:0005524">
    <property type="term" value="F:ATP binding"/>
    <property type="evidence" value="ECO:0007669"/>
    <property type="project" value="UniProtKB-KW"/>
</dbReference>
<dbReference type="Pfam" id="PF00437">
    <property type="entry name" value="T2SSE"/>
    <property type="match status" value="1"/>
</dbReference>
<evidence type="ECO:0000256" key="3">
    <source>
        <dbReference type="ARBA" id="ARBA00022741"/>
    </source>
</evidence>
<dbReference type="SUPFAM" id="SSF160246">
    <property type="entry name" value="EspE N-terminal domain-like"/>
    <property type="match status" value="1"/>
</dbReference>
<dbReference type="InterPro" id="IPR013369">
    <property type="entry name" value="T2SS_GspE"/>
</dbReference>
<keyword evidence="3" id="KW-0547">Nucleotide-binding</keyword>
<protein>
    <recommendedName>
        <fullName evidence="7">protein-secreting ATPase</fullName>
        <ecNumber evidence="7">7.4.2.8</ecNumber>
    </recommendedName>
</protein>
<gene>
    <name evidence="10" type="primary">epsE_4</name>
    <name evidence="10" type="ORF">AN618_16930</name>
</gene>
<keyword evidence="11" id="KW-1185">Reference proteome</keyword>
<dbReference type="Gene3D" id="3.30.300.160">
    <property type="entry name" value="Type II secretion system, protein E, N-terminal domain"/>
    <property type="match status" value="1"/>
</dbReference>
<evidence type="ECO:0000313" key="11">
    <source>
        <dbReference type="Proteomes" id="UP000070427"/>
    </source>
</evidence>
<dbReference type="InterPro" id="IPR027417">
    <property type="entry name" value="P-loop_NTPase"/>
</dbReference>
<dbReference type="FunFam" id="3.30.300.160:FF:000002">
    <property type="entry name" value="Type II secretion system protein E"/>
    <property type="match status" value="1"/>
</dbReference>
<dbReference type="InterPro" id="IPR037257">
    <property type="entry name" value="T2SS_E_N_sf"/>
</dbReference>
<dbReference type="InterPro" id="IPR001482">
    <property type="entry name" value="T2SS/T4SS_dom"/>
</dbReference>